<evidence type="ECO:0000313" key="1">
    <source>
        <dbReference type="Proteomes" id="UP000887579"/>
    </source>
</evidence>
<dbReference type="WBParaSite" id="ES5_v2.g25900.t1">
    <property type="protein sequence ID" value="ES5_v2.g25900.t1"/>
    <property type="gene ID" value="ES5_v2.g25900"/>
</dbReference>
<sequence>MNAKIPQPPAFKGKTRVELERFFRYFEPYADSISLDDGGRALLLGYYIPNLQYQHDSLMQRKASYAEVKRELLNTLGSDSSAATYSLRTRLDKITKPAGKSYRNLLEEVEQKVAEAFGADQEQREQELKKILLRLTQEDMDTSYCSITLPHVASGYYRLKELVLGTEEANKLRKQNVEQQVERKPTAKSPFPPSRPSTRHFNPSLGMPPRNRFYDTVAPQRPPGFEQVSDTVRGKSFGVEQQKASPFVRQGDKDQGRMQDRQSFSPKCYECQRFGHYARECPQRGGTNAVQGDESCDQLEFTVSGIVPINVVTESADPIKLFGEKTLLATRFDGIKVVSMLDSGACVSVISDKVLKGILCDKNRHGKITRERPETYKGSGLIGANGSKLNVVDCVRIPIAWGEYEPSPAIFFVVAGLQQDVLIGTNVLKGNPAWMHALEHALKAKKDFFDKRLTGTKDCVDGEQAEHQSGIFVGAVGWNVTAAEHITVPPKTLKVLKVRTPFSKKVSLIESSKVGIETGVVRSRRGFAWVEYRNYTDETQVIHKNEVIGEAWPVRLGSATDGRETDNPV</sequence>
<evidence type="ECO:0000313" key="2">
    <source>
        <dbReference type="WBParaSite" id="ES5_v2.g25900.t1"/>
    </source>
</evidence>
<accession>A0AC34G884</accession>
<proteinExistence type="predicted"/>
<dbReference type="Proteomes" id="UP000887579">
    <property type="component" value="Unplaced"/>
</dbReference>
<protein>
    <submittedName>
        <fullName evidence="2">CCHC-type domain-containing protein</fullName>
    </submittedName>
</protein>
<organism evidence="1 2">
    <name type="scientific">Panagrolaimus sp. ES5</name>
    <dbReference type="NCBI Taxonomy" id="591445"/>
    <lineage>
        <taxon>Eukaryota</taxon>
        <taxon>Metazoa</taxon>
        <taxon>Ecdysozoa</taxon>
        <taxon>Nematoda</taxon>
        <taxon>Chromadorea</taxon>
        <taxon>Rhabditida</taxon>
        <taxon>Tylenchina</taxon>
        <taxon>Panagrolaimomorpha</taxon>
        <taxon>Panagrolaimoidea</taxon>
        <taxon>Panagrolaimidae</taxon>
        <taxon>Panagrolaimus</taxon>
    </lineage>
</organism>
<reference evidence="2" key="1">
    <citation type="submission" date="2022-11" db="UniProtKB">
        <authorList>
            <consortium name="WormBaseParasite"/>
        </authorList>
    </citation>
    <scope>IDENTIFICATION</scope>
</reference>
<name>A0AC34G884_9BILA</name>